<dbReference type="InterPro" id="IPR043504">
    <property type="entry name" value="Peptidase_S1_PA_chymotrypsin"/>
</dbReference>
<dbReference type="AlphaFoldDB" id="E4YPP8"/>
<evidence type="ECO:0000256" key="2">
    <source>
        <dbReference type="ARBA" id="ARBA00022525"/>
    </source>
</evidence>
<keyword evidence="2" id="KW-0964">Secreted</keyword>
<dbReference type="CDD" id="cd00190">
    <property type="entry name" value="Tryp_SPc"/>
    <property type="match status" value="1"/>
</dbReference>
<dbReference type="PANTHER" id="PTHR24264">
    <property type="entry name" value="TRYPSIN-RELATED"/>
    <property type="match status" value="1"/>
</dbReference>
<keyword evidence="6" id="KW-1015">Disulfide bond</keyword>
<dbReference type="PROSITE" id="PS50240">
    <property type="entry name" value="TRYPSIN_DOM"/>
    <property type="match status" value="1"/>
</dbReference>
<dbReference type="InterPro" id="IPR035914">
    <property type="entry name" value="Sperma_CUB_dom_sf"/>
</dbReference>
<reference evidence="9" key="1">
    <citation type="journal article" date="2010" name="Science">
        <title>Plasticity of animal genome architecture unmasked by rapid evolution of a pelagic tunicate.</title>
        <authorList>
            <person name="Denoeud F."/>
            <person name="Henriet S."/>
            <person name="Mungpakdee S."/>
            <person name="Aury J.M."/>
            <person name="Da Silva C."/>
            <person name="Brinkmann H."/>
            <person name="Mikhaleva J."/>
            <person name="Olsen L.C."/>
            <person name="Jubin C."/>
            <person name="Canestro C."/>
            <person name="Bouquet J.M."/>
            <person name="Danks G."/>
            <person name="Poulain J."/>
            <person name="Campsteijn C."/>
            <person name="Adamski M."/>
            <person name="Cross I."/>
            <person name="Yadetie F."/>
            <person name="Muffato M."/>
            <person name="Louis A."/>
            <person name="Butcher S."/>
            <person name="Tsagkogeorga G."/>
            <person name="Konrad A."/>
            <person name="Singh S."/>
            <person name="Jensen M.F."/>
            <person name="Cong E.H."/>
            <person name="Eikeseth-Otteraa H."/>
            <person name="Noel B."/>
            <person name="Anthouard V."/>
            <person name="Porcel B.M."/>
            <person name="Kachouri-Lafond R."/>
            <person name="Nishino A."/>
            <person name="Ugolini M."/>
            <person name="Chourrout P."/>
            <person name="Nishida H."/>
            <person name="Aasland R."/>
            <person name="Huzurbazar S."/>
            <person name="Westhof E."/>
            <person name="Delsuc F."/>
            <person name="Lehrach H."/>
            <person name="Reinhardt R."/>
            <person name="Weissenbach J."/>
            <person name="Roy S.W."/>
            <person name="Artiguenave F."/>
            <person name="Postlethwait J.H."/>
            <person name="Manak J.R."/>
            <person name="Thompson E.M."/>
            <person name="Jaillon O."/>
            <person name="Du Pasquier L."/>
            <person name="Boudinot P."/>
            <person name="Liberles D.A."/>
            <person name="Volff J.N."/>
            <person name="Philippe H."/>
            <person name="Lenhard B."/>
            <person name="Roest Crollius H."/>
            <person name="Wincker P."/>
            <person name="Chourrout D."/>
        </authorList>
    </citation>
    <scope>NUCLEOTIDE SEQUENCE [LARGE SCALE GENOMIC DNA]</scope>
</reference>
<dbReference type="GO" id="GO:0004252">
    <property type="term" value="F:serine-type endopeptidase activity"/>
    <property type="evidence" value="ECO:0007669"/>
    <property type="project" value="InterPro"/>
</dbReference>
<dbReference type="InterPro" id="IPR001254">
    <property type="entry name" value="Trypsin_dom"/>
</dbReference>
<dbReference type="Proteomes" id="UP000011014">
    <property type="component" value="Unassembled WGS sequence"/>
</dbReference>
<comment type="similarity">
    <text evidence="7">Belongs to the peptidase S1 family. CLIP subfamily.</text>
</comment>
<dbReference type="PANTHER" id="PTHR24264:SF65">
    <property type="entry name" value="SRCR DOMAIN-CONTAINING PROTEIN"/>
    <property type="match status" value="1"/>
</dbReference>
<evidence type="ECO:0000256" key="5">
    <source>
        <dbReference type="ARBA" id="ARBA00022825"/>
    </source>
</evidence>
<evidence type="ECO:0000256" key="4">
    <source>
        <dbReference type="ARBA" id="ARBA00022801"/>
    </source>
</evidence>
<dbReference type="GO" id="GO:0006508">
    <property type="term" value="P:proteolysis"/>
    <property type="evidence" value="ECO:0007669"/>
    <property type="project" value="UniProtKB-KW"/>
</dbReference>
<evidence type="ECO:0000256" key="7">
    <source>
        <dbReference type="ARBA" id="ARBA00024195"/>
    </source>
</evidence>
<dbReference type="PROSITE" id="PS00135">
    <property type="entry name" value="TRYPSIN_SER"/>
    <property type="match status" value="1"/>
</dbReference>
<keyword evidence="4" id="KW-0378">Hydrolase</keyword>
<dbReference type="SUPFAM" id="SSF50494">
    <property type="entry name" value="Trypsin-like serine proteases"/>
    <property type="match status" value="1"/>
</dbReference>
<evidence type="ECO:0000313" key="9">
    <source>
        <dbReference type="EMBL" id="CBY37444.1"/>
    </source>
</evidence>
<comment type="subcellular location">
    <subcellularLocation>
        <location evidence="1">Secreted</location>
    </subcellularLocation>
</comment>
<protein>
    <recommendedName>
        <fullName evidence="8">Peptidase S1 domain-containing protein</fullName>
    </recommendedName>
</protein>
<dbReference type="InterPro" id="IPR009003">
    <property type="entry name" value="Peptidase_S1_PA"/>
</dbReference>
<dbReference type="SMART" id="SM00020">
    <property type="entry name" value="Tryp_SPc"/>
    <property type="match status" value="1"/>
</dbReference>
<gene>
    <name evidence="9" type="ORF">GSOID_T00030903001</name>
</gene>
<evidence type="ECO:0000256" key="6">
    <source>
        <dbReference type="ARBA" id="ARBA00023157"/>
    </source>
</evidence>
<feature type="domain" description="Peptidase S1" evidence="8">
    <location>
        <begin position="1"/>
        <end position="137"/>
    </location>
</feature>
<organism evidence="9">
    <name type="scientific">Oikopleura dioica</name>
    <name type="common">Tunicate</name>
    <dbReference type="NCBI Taxonomy" id="34765"/>
    <lineage>
        <taxon>Eukaryota</taxon>
        <taxon>Metazoa</taxon>
        <taxon>Chordata</taxon>
        <taxon>Tunicata</taxon>
        <taxon>Appendicularia</taxon>
        <taxon>Copelata</taxon>
        <taxon>Oikopleuridae</taxon>
        <taxon>Oikopleura</taxon>
    </lineage>
</organism>
<dbReference type="InterPro" id="IPR033116">
    <property type="entry name" value="TRYPSIN_SER"/>
</dbReference>
<proteinExistence type="inferred from homology"/>
<keyword evidence="3" id="KW-0645">Protease</keyword>
<accession>E4YPP8</accession>
<dbReference type="GO" id="GO:0005615">
    <property type="term" value="C:extracellular space"/>
    <property type="evidence" value="ECO:0007669"/>
    <property type="project" value="TreeGrafter"/>
</dbReference>
<keyword evidence="5" id="KW-0720">Serine protease</keyword>
<dbReference type="InterPro" id="IPR050127">
    <property type="entry name" value="Serine_Proteases_S1"/>
</dbReference>
<dbReference type="Pfam" id="PF00089">
    <property type="entry name" value="Trypsin"/>
    <property type="match status" value="1"/>
</dbReference>
<evidence type="ECO:0000256" key="3">
    <source>
        <dbReference type="ARBA" id="ARBA00022670"/>
    </source>
</evidence>
<dbReference type="SUPFAM" id="SSF49854">
    <property type="entry name" value="Spermadhesin, CUB domain"/>
    <property type="match status" value="1"/>
</dbReference>
<dbReference type="MEROPS" id="S01.487"/>
<dbReference type="Gene3D" id="2.40.10.10">
    <property type="entry name" value="Trypsin-like serine proteases"/>
    <property type="match status" value="1"/>
</dbReference>
<evidence type="ECO:0000259" key="8">
    <source>
        <dbReference type="PROSITE" id="PS50240"/>
    </source>
</evidence>
<name>E4YPP8_OIKDI</name>
<dbReference type="FunFam" id="2.40.10.10:FF:000002">
    <property type="entry name" value="Transmembrane protease serine"/>
    <property type="match status" value="1"/>
</dbReference>
<evidence type="ECO:0000256" key="1">
    <source>
        <dbReference type="ARBA" id="ARBA00004613"/>
    </source>
</evidence>
<dbReference type="EMBL" id="FN654978">
    <property type="protein sequence ID" value="CBY37444.1"/>
    <property type="molecule type" value="Genomic_DNA"/>
</dbReference>
<sequence length="293" mass="32134">MKKIKSCRDSYFEHGKECHVAGIGTLYSGGPIPLVLQEVDVSLMSEQYCVDNSYMSSSQLDNSMFCAGELDNDGNGLTDGGKDSCQGDSGGPLICEHNGIPFLTGVVSWGFGCADEGAPGVYGDVSIVKDWAMNFFADGLPSCKYTIAYNPDVEYNFMNSNSFTISESGGSIGLTIPENYGDDNDHTVTINRSGSTKAINLYIDKLDLEPGYDFLQINSKSFSMLEKRLISINQNTVQLRFYSDYSISSYQGLNMIVTLGDYDSDCDETLLRSLENARKPKSMIKKEKDSSQN</sequence>